<feature type="domain" description="Integrator complex subunit 14 beta-barrel" evidence="7">
    <location>
        <begin position="363"/>
        <end position="389"/>
    </location>
</feature>
<dbReference type="InterPro" id="IPR002035">
    <property type="entry name" value="VWF_A"/>
</dbReference>
<evidence type="ECO:0000259" key="6">
    <source>
        <dbReference type="Pfam" id="PF13519"/>
    </source>
</evidence>
<name>A0A8C4QT17_EPTBU</name>
<evidence type="ECO:0000259" key="7">
    <source>
        <dbReference type="Pfam" id="PF19435"/>
    </source>
</evidence>
<dbReference type="PANTHER" id="PTHR13532">
    <property type="match status" value="1"/>
</dbReference>
<dbReference type="SUPFAM" id="SSF53300">
    <property type="entry name" value="vWA-like"/>
    <property type="match status" value="1"/>
</dbReference>
<dbReference type="Ensembl" id="ENSEBUT00000020398.1">
    <property type="protein sequence ID" value="ENSEBUP00000019822.1"/>
    <property type="gene ID" value="ENSEBUG00000012312.1"/>
</dbReference>
<dbReference type="InterPro" id="IPR036465">
    <property type="entry name" value="vWFA_dom_sf"/>
</dbReference>
<dbReference type="GO" id="GO:0034472">
    <property type="term" value="P:snRNA 3'-end processing"/>
    <property type="evidence" value="ECO:0007669"/>
    <property type="project" value="TreeGrafter"/>
</dbReference>
<accession>A0A8C4QT17</accession>
<dbReference type="InterPro" id="IPR045814">
    <property type="entry name" value="IntS14_b-barrel"/>
</dbReference>
<dbReference type="GO" id="GO:0032039">
    <property type="term" value="C:integrator complex"/>
    <property type="evidence" value="ECO:0007669"/>
    <property type="project" value="InterPro"/>
</dbReference>
<evidence type="ECO:0000313" key="8">
    <source>
        <dbReference type="Ensembl" id="ENSEBUP00000019822.1"/>
    </source>
</evidence>
<dbReference type="Proteomes" id="UP000694388">
    <property type="component" value="Unplaced"/>
</dbReference>
<evidence type="ECO:0000256" key="5">
    <source>
        <dbReference type="SAM" id="MobiDB-lite"/>
    </source>
</evidence>
<feature type="region of interest" description="Disordered" evidence="5">
    <location>
        <begin position="278"/>
        <end position="300"/>
    </location>
</feature>
<evidence type="ECO:0000256" key="3">
    <source>
        <dbReference type="ARBA" id="ARBA00061449"/>
    </source>
</evidence>
<reference evidence="8" key="2">
    <citation type="submission" date="2025-09" db="UniProtKB">
        <authorList>
            <consortium name="Ensembl"/>
        </authorList>
    </citation>
    <scope>IDENTIFICATION</scope>
</reference>
<dbReference type="Gene3D" id="3.40.50.410">
    <property type="entry name" value="von Willebrand factor, type A domain"/>
    <property type="match status" value="1"/>
</dbReference>
<proteinExistence type="inferred from homology"/>
<dbReference type="AlphaFoldDB" id="A0A8C4QT17"/>
<dbReference type="InterPro" id="IPR039841">
    <property type="entry name" value="INTS14"/>
</dbReference>
<keyword evidence="9" id="KW-1185">Reference proteome</keyword>
<sequence length="491" mass="53686">MPTVVLLDCSLSMARPVVTDGSEDFTRRGLATKGLSLFFHHLQTNCRLEFSSLLAFSSHCQLVAPFTRDYSILQEGLNSVEEYDKTCLEEGLVGVSRAVVEEWGVNTPCQVILVTDGCPGVGQGSLRQSLLSLAHCKDDRRFPLPFPFPSHLHVLCIASWQELQAMDVLGGFEKLVEINRGGGLLLAVEGQLSLKNVNSMVSKLVELAYSPFQATLSCGHMTCDVQLCPRPEPFVCDHELDPEPRSISSALEVVGFLEIADVSSPPVLSRHLVLPLAPSREHEEGGGTGPDDGTDEDGSLAVTAGKTPSFCVLLHGSLKVEGMVALAQVGRGLWKSEHTERIITEQTKIGHKTRMHGEGRGRRSWYGMLFSQADSKKKSNLMLSLFEPGSEPLPWLHAVPQLGPVSDRVIHQCVCHPTDKRYIGRPVCWHSLVEVKDPTVSFATRRSQGKSIWSGRLSKSLPCATPKQAKLRTDPACVDKAKWTSDESSCG</sequence>
<comment type="subunit">
    <text evidence="4">Component of the Integrator complex, composed of core subunits INTS1, INTS2, INTS3, INTS4, INTS5, INTS6, INTS7, INTS8, INTS9/RC74, INTS10, INTS11/CPSF3L, INTS12, INTS13, INTS14 and INTS15. The core complex associates with protein phosphatase 2A subunits PPP2CA and PPP2R1A, to form the Integrator-PP2A (INTAC) complex. INTS14 is part of the tail subcomplex, composed of INTS10, INTS13, INTS14 and INTS15.</text>
</comment>
<dbReference type="Pfam" id="PF19435">
    <property type="entry name" value="IntS14_b-barrel"/>
    <property type="match status" value="2"/>
</dbReference>
<evidence type="ECO:0000256" key="2">
    <source>
        <dbReference type="ARBA" id="ARBA00029992"/>
    </source>
</evidence>
<dbReference type="PANTHER" id="PTHR13532:SF3">
    <property type="entry name" value="INTEGRATOR COMPLEX SUBUNIT 14"/>
    <property type="match status" value="1"/>
</dbReference>
<evidence type="ECO:0000256" key="4">
    <source>
        <dbReference type="ARBA" id="ARBA00065091"/>
    </source>
</evidence>
<protein>
    <recommendedName>
        <fullName evidence="1">Integrator complex subunit 14</fullName>
    </recommendedName>
    <alternativeName>
        <fullName evidence="2">von Willebrand factor A domain-containing protein 9</fullName>
    </alternativeName>
</protein>
<organism evidence="8 9">
    <name type="scientific">Eptatretus burgeri</name>
    <name type="common">Inshore hagfish</name>
    <dbReference type="NCBI Taxonomy" id="7764"/>
    <lineage>
        <taxon>Eukaryota</taxon>
        <taxon>Metazoa</taxon>
        <taxon>Chordata</taxon>
        <taxon>Craniata</taxon>
        <taxon>Vertebrata</taxon>
        <taxon>Cyclostomata</taxon>
        <taxon>Myxini</taxon>
        <taxon>Myxiniformes</taxon>
        <taxon>Myxinidae</taxon>
        <taxon>Eptatretinae</taxon>
        <taxon>Eptatretus</taxon>
    </lineage>
</organism>
<evidence type="ECO:0000313" key="9">
    <source>
        <dbReference type="Proteomes" id="UP000694388"/>
    </source>
</evidence>
<dbReference type="GeneTree" id="ENSGT00390000009486"/>
<evidence type="ECO:0000256" key="1">
    <source>
        <dbReference type="ARBA" id="ARBA00016816"/>
    </source>
</evidence>
<comment type="similarity">
    <text evidence="3">Belongs to the Integrator subunit 14 family.</text>
</comment>
<feature type="domain" description="Integrator complex subunit 14 beta-barrel" evidence="7">
    <location>
        <begin position="209"/>
        <end position="331"/>
    </location>
</feature>
<feature type="domain" description="VWFA" evidence="6">
    <location>
        <begin position="3"/>
        <end position="117"/>
    </location>
</feature>
<dbReference type="Pfam" id="PF13519">
    <property type="entry name" value="VWA_2"/>
    <property type="match status" value="1"/>
</dbReference>
<reference evidence="8" key="1">
    <citation type="submission" date="2025-08" db="UniProtKB">
        <authorList>
            <consortium name="Ensembl"/>
        </authorList>
    </citation>
    <scope>IDENTIFICATION</scope>
</reference>